<gene>
    <name evidence="2" type="ORF">FB474_0115</name>
</gene>
<protein>
    <recommendedName>
        <fullName evidence="4">Plasmid replication, integration and excision activator</fullName>
    </recommendedName>
</protein>
<evidence type="ECO:0000256" key="1">
    <source>
        <dbReference type="SAM" id="MobiDB-lite"/>
    </source>
</evidence>
<dbReference type="AlphaFoldDB" id="A0A542ZEN6"/>
<reference evidence="2 3" key="1">
    <citation type="submission" date="2019-06" db="EMBL/GenBank/DDBJ databases">
        <title>Sequencing the genomes of 1000 actinobacteria strains.</title>
        <authorList>
            <person name="Klenk H.-P."/>
        </authorList>
    </citation>
    <scope>NUCLEOTIDE SEQUENCE [LARGE SCALE GENOMIC DNA]</scope>
    <source>
        <strain evidence="2 3">DSM 18082</strain>
    </source>
</reference>
<dbReference type="Proteomes" id="UP000319514">
    <property type="component" value="Unassembled WGS sequence"/>
</dbReference>
<comment type="caution">
    <text evidence="2">The sequence shown here is derived from an EMBL/GenBank/DDBJ whole genome shotgun (WGS) entry which is preliminary data.</text>
</comment>
<dbReference type="RefSeq" id="WP_221632386.1">
    <property type="nucleotide sequence ID" value="NZ_BAAAKX010000029.1"/>
</dbReference>
<feature type="region of interest" description="Disordered" evidence="1">
    <location>
        <begin position="129"/>
        <end position="155"/>
    </location>
</feature>
<accession>A0A542ZEN6</accession>
<proteinExistence type="predicted"/>
<keyword evidence="3" id="KW-1185">Reference proteome</keyword>
<sequence length="155" mass="16449">MAIQQRIPVAFEGIFPAGAYMVGEVEALEDYDALVAAKNAGKEPGDIQLRDKVTGMRVWQIRVVDADPEARKGETELVIKIGAEVQPVPPPKMDGLPFRPVVFEGLTLTTWIDESRSRPKVAYSIRATAMAAPKGKGTTQPSSSGNAGGSAKAAA</sequence>
<evidence type="ECO:0008006" key="4">
    <source>
        <dbReference type="Google" id="ProtNLM"/>
    </source>
</evidence>
<evidence type="ECO:0000313" key="2">
    <source>
        <dbReference type="EMBL" id="TQL58777.1"/>
    </source>
</evidence>
<evidence type="ECO:0000313" key="3">
    <source>
        <dbReference type="Proteomes" id="UP000319514"/>
    </source>
</evidence>
<organism evidence="2 3">
    <name type="scientific">Oryzihumus leptocrescens</name>
    <dbReference type="NCBI Taxonomy" id="297536"/>
    <lineage>
        <taxon>Bacteria</taxon>
        <taxon>Bacillati</taxon>
        <taxon>Actinomycetota</taxon>
        <taxon>Actinomycetes</taxon>
        <taxon>Micrococcales</taxon>
        <taxon>Intrasporangiaceae</taxon>
        <taxon>Oryzihumus</taxon>
    </lineage>
</organism>
<name>A0A542ZEN6_9MICO</name>
<dbReference type="EMBL" id="VFOQ01000001">
    <property type="protein sequence ID" value="TQL58777.1"/>
    <property type="molecule type" value="Genomic_DNA"/>
</dbReference>
<feature type="compositionally biased region" description="Low complexity" evidence="1">
    <location>
        <begin position="142"/>
        <end position="155"/>
    </location>
</feature>